<evidence type="ECO:0000259" key="3">
    <source>
        <dbReference type="Pfam" id="PF13458"/>
    </source>
</evidence>
<dbReference type="InterPro" id="IPR028082">
    <property type="entry name" value="Peripla_BP_I"/>
</dbReference>
<gene>
    <name evidence="4" type="ORF">JOF36_002208</name>
</gene>
<evidence type="ECO:0000256" key="1">
    <source>
        <dbReference type="ARBA" id="ARBA00010062"/>
    </source>
</evidence>
<keyword evidence="5" id="KW-1185">Reference proteome</keyword>
<evidence type="ECO:0000256" key="2">
    <source>
        <dbReference type="ARBA" id="ARBA00022729"/>
    </source>
</evidence>
<evidence type="ECO:0000313" key="4">
    <source>
        <dbReference type="EMBL" id="MBP2366512.1"/>
    </source>
</evidence>
<organism evidence="4 5">
    <name type="scientific">Pseudonocardia parietis</name>
    <dbReference type="NCBI Taxonomy" id="570936"/>
    <lineage>
        <taxon>Bacteria</taxon>
        <taxon>Bacillati</taxon>
        <taxon>Actinomycetota</taxon>
        <taxon>Actinomycetes</taxon>
        <taxon>Pseudonocardiales</taxon>
        <taxon>Pseudonocardiaceae</taxon>
        <taxon>Pseudonocardia</taxon>
    </lineage>
</organism>
<feature type="domain" description="Leucine-binding protein" evidence="3">
    <location>
        <begin position="39"/>
        <end position="367"/>
    </location>
</feature>
<comment type="caution">
    <text evidence="4">The sequence shown here is derived from an EMBL/GenBank/DDBJ whole genome shotgun (WGS) entry which is preliminary data.</text>
</comment>
<dbReference type="SUPFAM" id="SSF53822">
    <property type="entry name" value="Periplasmic binding protein-like I"/>
    <property type="match status" value="1"/>
</dbReference>
<dbReference type="EMBL" id="JAGINU010000001">
    <property type="protein sequence ID" value="MBP2366512.1"/>
    <property type="molecule type" value="Genomic_DNA"/>
</dbReference>
<sequence>MYRTSSRVALAAVIVFVAAGCSSQGSTDSDTASGDRPPTVEVAMLADLTGGASFCGNAARTGAETAVRKINEDRLAGPDTSVELAVEDTATNPREAAAVMTRIAGGDAVAATFGCASQVALAVAPVAQQEGVPLVAMQSGVPGVLDAGDHVFRSTAPQTSYQNLVVDRLAAQGVKTAAIVYQSDNATLVELAEQTFPPLLAEAGIAVPASEKFQGAGFDFAALASGVAGHAPDAVIMLGQGTPNVTVITQLRQAGFTGTVVGSQSFGGGVLAPLGPLAEGAIWASDFNVDGQAPSTVAFTEYYRSIHGAEPSVFAAQGWDSMMLVAAGIEAAPSADRDGVRAGLETAAAAGIDGAVGTIRFEGRDARVPGLVNTWQDGREQLAGPTAGS</sequence>
<evidence type="ECO:0000313" key="5">
    <source>
        <dbReference type="Proteomes" id="UP001519295"/>
    </source>
</evidence>
<accession>A0ABS4VRG0</accession>
<dbReference type="PANTHER" id="PTHR30483">
    <property type="entry name" value="LEUCINE-SPECIFIC-BINDING PROTEIN"/>
    <property type="match status" value="1"/>
</dbReference>
<dbReference type="Pfam" id="PF13458">
    <property type="entry name" value="Peripla_BP_6"/>
    <property type="match status" value="1"/>
</dbReference>
<dbReference type="PROSITE" id="PS51257">
    <property type="entry name" value="PROKAR_LIPOPROTEIN"/>
    <property type="match status" value="1"/>
</dbReference>
<dbReference type="RefSeq" id="WP_210026579.1">
    <property type="nucleotide sequence ID" value="NZ_JAGINU010000001.1"/>
</dbReference>
<dbReference type="InterPro" id="IPR028081">
    <property type="entry name" value="Leu-bd"/>
</dbReference>
<dbReference type="InterPro" id="IPR051010">
    <property type="entry name" value="BCAA_transport"/>
</dbReference>
<comment type="similarity">
    <text evidence="1">Belongs to the leucine-binding protein family.</text>
</comment>
<keyword evidence="2" id="KW-0732">Signal</keyword>
<dbReference type="Proteomes" id="UP001519295">
    <property type="component" value="Unassembled WGS sequence"/>
</dbReference>
<proteinExistence type="inferred from homology"/>
<reference evidence="4 5" key="1">
    <citation type="submission" date="2021-03" db="EMBL/GenBank/DDBJ databases">
        <title>Sequencing the genomes of 1000 actinobacteria strains.</title>
        <authorList>
            <person name="Klenk H.-P."/>
        </authorList>
    </citation>
    <scope>NUCLEOTIDE SEQUENCE [LARGE SCALE GENOMIC DNA]</scope>
    <source>
        <strain evidence="4 5">DSM 45256</strain>
    </source>
</reference>
<protein>
    <submittedName>
        <fullName evidence="4">Branched-chain amino acid transport system substrate-binding protein</fullName>
    </submittedName>
</protein>
<dbReference type="Gene3D" id="3.40.50.2300">
    <property type="match status" value="2"/>
</dbReference>
<dbReference type="PANTHER" id="PTHR30483:SF6">
    <property type="entry name" value="PERIPLASMIC BINDING PROTEIN OF ABC TRANSPORTER FOR NATURAL AMINO ACIDS"/>
    <property type="match status" value="1"/>
</dbReference>
<name>A0ABS4VRG0_9PSEU</name>